<reference evidence="1" key="1">
    <citation type="journal article" date="2004" name="Nature">
        <title>Genome duplication in the teleost fish Tetraodon nigroviridis reveals the early vertebrate proto-karyotype.</title>
        <authorList>
            <person name="Jaillon O."/>
            <person name="Aury J.-M."/>
            <person name="Brunet F."/>
            <person name="Petit J.-L."/>
            <person name="Stange-Thomann N."/>
            <person name="Mauceli E."/>
            <person name="Bouneau L."/>
            <person name="Fischer C."/>
            <person name="Ozouf-Costaz C."/>
            <person name="Bernot A."/>
            <person name="Nicaud S."/>
            <person name="Jaffe D."/>
            <person name="Fisher S."/>
            <person name="Lutfalla G."/>
            <person name="Dossat C."/>
            <person name="Segurens B."/>
            <person name="Dasilva C."/>
            <person name="Salanoubat M."/>
            <person name="Levy M."/>
            <person name="Boudet N."/>
            <person name="Castellano S."/>
            <person name="Anthouard V."/>
            <person name="Jubin C."/>
            <person name="Castelli V."/>
            <person name="Katinka M."/>
            <person name="Vacherie B."/>
            <person name="Biemont C."/>
            <person name="Skalli Z."/>
            <person name="Cattolico L."/>
            <person name="Poulain J."/>
            <person name="De Berardinis V."/>
            <person name="Cruaud C."/>
            <person name="Duprat S."/>
            <person name="Brottier P."/>
            <person name="Coutanceau J.-P."/>
            <person name="Gouzy J."/>
            <person name="Parra G."/>
            <person name="Lardier G."/>
            <person name="Chapple C."/>
            <person name="McKernan K.J."/>
            <person name="McEwan P."/>
            <person name="Bosak S."/>
            <person name="Kellis M."/>
            <person name="Volff J.-N."/>
            <person name="Guigo R."/>
            <person name="Zody M.C."/>
            <person name="Mesirov J."/>
            <person name="Lindblad-Toh K."/>
            <person name="Birren B."/>
            <person name="Nusbaum C."/>
            <person name="Kahn D."/>
            <person name="Robinson-Rechavi M."/>
            <person name="Laudet V."/>
            <person name="Schachter V."/>
            <person name="Quetier F."/>
            <person name="Saurin W."/>
            <person name="Scarpelli C."/>
            <person name="Wincker P."/>
            <person name="Lander E.S."/>
            <person name="Weissenbach J."/>
            <person name="Roest Crollius H."/>
        </authorList>
    </citation>
    <scope>NUCLEOTIDE SEQUENCE [LARGE SCALE GENOMIC DNA]</scope>
</reference>
<dbReference type="EMBL" id="CAAE01011179">
    <property type="protein sequence ID" value="CAF93635.1"/>
    <property type="molecule type" value="Genomic_DNA"/>
</dbReference>
<protein>
    <submittedName>
        <fullName evidence="1">Chromosome undetermined SCAF11179, whole genome shotgun sequence</fullName>
    </submittedName>
</protein>
<dbReference type="KEGG" id="tng:GSTEN00009381G001"/>
<evidence type="ECO:0000313" key="1">
    <source>
        <dbReference type="EMBL" id="CAF93635.1"/>
    </source>
</evidence>
<accession>Q4T0E7</accession>
<sequence>FQICLSLERRGVESFGGLWHSMNINTFPPNLETSISILIRI</sequence>
<gene>
    <name evidence="1" type="ORF">GSTENG00009381001</name>
</gene>
<proteinExistence type="predicted"/>
<name>Q4T0E7_TETNG</name>
<dbReference type="AlphaFoldDB" id="Q4T0E7"/>
<reference evidence="1" key="2">
    <citation type="submission" date="2004-02" db="EMBL/GenBank/DDBJ databases">
        <authorList>
            <consortium name="Genoscope"/>
            <consortium name="Whitehead Institute Centre for Genome Research"/>
        </authorList>
    </citation>
    <scope>NUCLEOTIDE SEQUENCE</scope>
</reference>
<feature type="non-terminal residue" evidence="1">
    <location>
        <position position="1"/>
    </location>
</feature>
<organism evidence="1">
    <name type="scientific">Tetraodon nigroviridis</name>
    <name type="common">Spotted green pufferfish</name>
    <name type="synonym">Chelonodon nigroviridis</name>
    <dbReference type="NCBI Taxonomy" id="99883"/>
    <lineage>
        <taxon>Eukaryota</taxon>
        <taxon>Metazoa</taxon>
        <taxon>Chordata</taxon>
        <taxon>Craniata</taxon>
        <taxon>Vertebrata</taxon>
        <taxon>Euteleostomi</taxon>
        <taxon>Actinopterygii</taxon>
        <taxon>Neopterygii</taxon>
        <taxon>Teleostei</taxon>
        <taxon>Neoteleostei</taxon>
        <taxon>Acanthomorphata</taxon>
        <taxon>Eupercaria</taxon>
        <taxon>Tetraodontiformes</taxon>
        <taxon>Tetradontoidea</taxon>
        <taxon>Tetraodontidae</taxon>
        <taxon>Tetraodon</taxon>
    </lineage>
</organism>